<reference evidence="2" key="1">
    <citation type="submission" date="2024-04" db="EMBL/GenBank/DDBJ databases">
        <authorList>
            <person name="Shaw F."/>
            <person name="Minotto A."/>
        </authorList>
    </citation>
    <scope>NUCLEOTIDE SEQUENCE [LARGE SCALE GENOMIC DNA]</scope>
</reference>
<gene>
    <name evidence="1" type="ORF">GFSPODELE1_LOCUS10305</name>
</gene>
<keyword evidence="2" id="KW-1185">Reference proteome</keyword>
<organism evidence="1 2">
    <name type="scientific">Somion occarium</name>
    <dbReference type="NCBI Taxonomy" id="3059160"/>
    <lineage>
        <taxon>Eukaryota</taxon>
        <taxon>Fungi</taxon>
        <taxon>Dikarya</taxon>
        <taxon>Basidiomycota</taxon>
        <taxon>Agaricomycotina</taxon>
        <taxon>Agaricomycetes</taxon>
        <taxon>Polyporales</taxon>
        <taxon>Cerrenaceae</taxon>
        <taxon>Somion</taxon>
    </lineage>
</organism>
<sequence length="474" mass="53438">MKSSSFNGVPLNLDVFRDIMLCLDQRCDLVAFMTTCHVLFSTGLSRYLSLPIGLFTTSQFRSFCAFIHGDLQDRAKLLRHIIIGELCWDPKDEPQLSDDFIRVLERAARLEKLSILKCDEWIRQISTMTSALCSMSNIKKIELDPITASNIAEVFKKGPARPRALTISFVDAGPSDMGKALEIWRDTLEELEIYYTGYYIGRNPFPRVTQLTSHGPLFNVGILAQVFPNLQRLIYAKPHLSYVENRSVSSDVSWQHLDVLQGPAHVLCQVLLTCHVRHVIVDGVDSRSLGHIQALLDVASPTVLALDIWIGANVDIQLERTDSSLHSTSVKQLHINVVFNDLFHGKYMRFMEPFFRFLPTGLSELTAVSIIFSLAETSDPTSRVRNISTRTLLSLFDDYLCLVPPSALACGIARILGPNVKHVHMQLPKASSSRFETCWEVTMPETGHGERKYGPELEEVPVDVYRRIMEAQKS</sequence>
<protein>
    <recommendedName>
        <fullName evidence="3">F-box domain-containing protein</fullName>
    </recommendedName>
</protein>
<proteinExistence type="predicted"/>
<name>A0ABP1E6J5_9APHY</name>
<evidence type="ECO:0000313" key="2">
    <source>
        <dbReference type="Proteomes" id="UP001497453"/>
    </source>
</evidence>
<dbReference type="Proteomes" id="UP001497453">
    <property type="component" value="Chromosome 8"/>
</dbReference>
<accession>A0ABP1E6J5</accession>
<evidence type="ECO:0008006" key="3">
    <source>
        <dbReference type="Google" id="ProtNLM"/>
    </source>
</evidence>
<dbReference type="EMBL" id="OZ037951">
    <property type="protein sequence ID" value="CAL1715592.1"/>
    <property type="molecule type" value="Genomic_DNA"/>
</dbReference>
<evidence type="ECO:0000313" key="1">
    <source>
        <dbReference type="EMBL" id="CAL1715592.1"/>
    </source>
</evidence>